<dbReference type="InterPro" id="IPR050744">
    <property type="entry name" value="AI-2_Isomerase_LsrG"/>
</dbReference>
<reference evidence="2 3" key="1">
    <citation type="submission" date="2022-01" db="EMBL/GenBank/DDBJ databases">
        <title>Whole genome-based taxonomy of the Shewanellaceae.</title>
        <authorList>
            <person name="Martin-Rodriguez A.J."/>
        </authorList>
    </citation>
    <scope>NUCLEOTIDE SEQUENCE [LARGE SCALE GENOMIC DNA]</scope>
    <source>
        <strain evidence="2 3">DSM 24955</strain>
    </source>
</reference>
<dbReference type="InterPro" id="IPR007138">
    <property type="entry name" value="ABM_dom"/>
</dbReference>
<dbReference type="PANTHER" id="PTHR33336">
    <property type="entry name" value="QUINOL MONOOXYGENASE YGIN-RELATED"/>
    <property type="match status" value="1"/>
</dbReference>
<dbReference type="PANTHER" id="PTHR33336:SF1">
    <property type="entry name" value="(4S)-4-HYDROXY-5-PHOSPHONOOXYPENTANE-2,3-DIONE ISOMERASE"/>
    <property type="match status" value="1"/>
</dbReference>
<accession>A0ABT0KT63</accession>
<name>A0ABT0KT63_9GAMM</name>
<feature type="domain" description="ABM" evidence="1">
    <location>
        <begin position="2"/>
        <end position="91"/>
    </location>
</feature>
<keyword evidence="2" id="KW-0503">Monooxygenase</keyword>
<dbReference type="Proteomes" id="UP001202134">
    <property type="component" value="Unassembled WGS sequence"/>
</dbReference>
<protein>
    <submittedName>
        <fullName evidence="2">Antibiotic biosynthesis monooxygenase</fullName>
    </submittedName>
</protein>
<proteinExistence type="predicted"/>
<dbReference type="GO" id="GO:0004497">
    <property type="term" value="F:monooxygenase activity"/>
    <property type="evidence" value="ECO:0007669"/>
    <property type="project" value="UniProtKB-KW"/>
</dbReference>
<dbReference type="PROSITE" id="PS51725">
    <property type="entry name" value="ABM"/>
    <property type="match status" value="1"/>
</dbReference>
<dbReference type="SUPFAM" id="SSF54909">
    <property type="entry name" value="Dimeric alpha+beta barrel"/>
    <property type="match status" value="2"/>
</dbReference>
<keyword evidence="3" id="KW-1185">Reference proteome</keyword>
<evidence type="ECO:0000313" key="3">
    <source>
        <dbReference type="Proteomes" id="UP001202134"/>
    </source>
</evidence>
<sequence length="206" mass="23785">MLNQIVKFTVKPEYQAEFKAALMTNKQGAANEAGNVEMKMFVDNSNPNVFFAYERWADKAALEHHMTLPHTAAMMALFELALEQPVEVFHLGETNPLPIAIKPADPEDEVFIIFFIFKINPQMRQQLLAQFEEHIKHSRTEQGNLLFDLYTVKGDDSTLAVYEHWRKESDVWDIHFQQPYAKITGALMEQAVVGDMQQYMNFVTEI</sequence>
<keyword evidence="2" id="KW-0560">Oxidoreductase</keyword>
<dbReference type="RefSeq" id="WP_248956491.1">
    <property type="nucleotide sequence ID" value="NZ_JAKIKU010000010.1"/>
</dbReference>
<dbReference type="EMBL" id="JAKIKU010000010">
    <property type="protein sequence ID" value="MCL1046958.1"/>
    <property type="molecule type" value="Genomic_DNA"/>
</dbReference>
<evidence type="ECO:0000313" key="2">
    <source>
        <dbReference type="EMBL" id="MCL1046958.1"/>
    </source>
</evidence>
<comment type="caution">
    <text evidence="2">The sequence shown here is derived from an EMBL/GenBank/DDBJ whole genome shotgun (WGS) entry which is preliminary data.</text>
</comment>
<dbReference type="Gene3D" id="3.30.70.100">
    <property type="match status" value="1"/>
</dbReference>
<dbReference type="Pfam" id="PF03992">
    <property type="entry name" value="ABM"/>
    <property type="match status" value="2"/>
</dbReference>
<organism evidence="2 3">
    <name type="scientific">Shewanella electrodiphila</name>
    <dbReference type="NCBI Taxonomy" id="934143"/>
    <lineage>
        <taxon>Bacteria</taxon>
        <taxon>Pseudomonadati</taxon>
        <taxon>Pseudomonadota</taxon>
        <taxon>Gammaproteobacteria</taxon>
        <taxon>Alteromonadales</taxon>
        <taxon>Shewanellaceae</taxon>
        <taxon>Shewanella</taxon>
    </lineage>
</organism>
<dbReference type="InterPro" id="IPR011008">
    <property type="entry name" value="Dimeric_a/b-barrel"/>
</dbReference>
<evidence type="ECO:0000259" key="1">
    <source>
        <dbReference type="PROSITE" id="PS51725"/>
    </source>
</evidence>
<gene>
    <name evidence="2" type="ORF">L2737_16795</name>
</gene>